<evidence type="ECO:0000313" key="3">
    <source>
        <dbReference type="Proteomes" id="UP001266305"/>
    </source>
</evidence>
<organism evidence="2 3">
    <name type="scientific">Saguinus oedipus</name>
    <name type="common">Cotton-top tamarin</name>
    <name type="synonym">Oedipomidas oedipus</name>
    <dbReference type="NCBI Taxonomy" id="9490"/>
    <lineage>
        <taxon>Eukaryota</taxon>
        <taxon>Metazoa</taxon>
        <taxon>Chordata</taxon>
        <taxon>Craniata</taxon>
        <taxon>Vertebrata</taxon>
        <taxon>Euteleostomi</taxon>
        <taxon>Mammalia</taxon>
        <taxon>Eutheria</taxon>
        <taxon>Euarchontoglires</taxon>
        <taxon>Primates</taxon>
        <taxon>Haplorrhini</taxon>
        <taxon>Platyrrhini</taxon>
        <taxon>Cebidae</taxon>
        <taxon>Callitrichinae</taxon>
        <taxon>Saguinus</taxon>
    </lineage>
</organism>
<feature type="compositionally biased region" description="Basic and acidic residues" evidence="1">
    <location>
        <begin position="23"/>
        <end position="35"/>
    </location>
</feature>
<sequence>MRVPAEGGDAPGARSSRHPQHLNSEEPRPARRECAEVAPQRCGSPALELRAGAPRFSRPARGWRRVRPAVLGLRPGRPRHRLVNYTLLKSTFPASLAPGFGCAPGRWLIAVGRGDLGRPERWPGMGGGREPR</sequence>
<reference evidence="2 3" key="1">
    <citation type="submission" date="2023-05" db="EMBL/GenBank/DDBJ databases">
        <title>B98-5 Cell Line De Novo Hybrid Assembly: An Optical Mapping Approach.</title>
        <authorList>
            <person name="Kananen K."/>
            <person name="Auerbach J.A."/>
            <person name="Kautto E."/>
            <person name="Blachly J.S."/>
        </authorList>
    </citation>
    <scope>NUCLEOTIDE SEQUENCE [LARGE SCALE GENOMIC DNA]</scope>
    <source>
        <strain evidence="2">B95-8</strain>
        <tissue evidence="2">Cell line</tissue>
    </source>
</reference>
<comment type="caution">
    <text evidence="2">The sequence shown here is derived from an EMBL/GenBank/DDBJ whole genome shotgun (WGS) entry which is preliminary data.</text>
</comment>
<dbReference type="EMBL" id="JASSZA010000005">
    <property type="protein sequence ID" value="KAK2110175.1"/>
    <property type="molecule type" value="Genomic_DNA"/>
</dbReference>
<proteinExistence type="predicted"/>
<feature type="region of interest" description="Disordered" evidence="1">
    <location>
        <begin position="1"/>
        <end position="41"/>
    </location>
</feature>
<gene>
    <name evidence="2" type="ORF">P7K49_009921</name>
</gene>
<accession>A0ABQ9VM61</accession>
<name>A0ABQ9VM61_SAGOE</name>
<dbReference type="Proteomes" id="UP001266305">
    <property type="component" value="Unassembled WGS sequence"/>
</dbReference>
<protein>
    <submittedName>
        <fullName evidence="2">Uncharacterized protein</fullName>
    </submittedName>
</protein>
<keyword evidence="3" id="KW-1185">Reference proteome</keyword>
<evidence type="ECO:0000256" key="1">
    <source>
        <dbReference type="SAM" id="MobiDB-lite"/>
    </source>
</evidence>
<evidence type="ECO:0000313" key="2">
    <source>
        <dbReference type="EMBL" id="KAK2110175.1"/>
    </source>
</evidence>